<sequence length="325" mass="37454">MAKVHFYYNTETCNYERYKASRKEIILNILGFLSVTAIIAIGIIYVYQSNFKSLKESRLEAENQQLLLDWNILKKEIETAHATVGELEFTDDEIFRVILDTEPIPASVRDGGTGGHDKYSDLVDRSLEKAPMILSTYRQLDVLRKRLYIQSKSYDQISEILSEKEKMWSSRPAIQPINNKELVRIASGFKPKRFNPVLKRWMPHKGIDFTASKGTPVYATGDGRIEQMYRSSSYGNVIFVDHGYGYETRYAHLNEFNVKRGETVKRGQIIGYVGNTGRSVSAHLHYEVVYKGQHINPINFFQRDLSNEAYEKLIEISQQSNEVLD</sequence>
<organism evidence="3 4">
    <name type="scientific">Fulvivirga sedimenti</name>
    <dbReference type="NCBI Taxonomy" id="2879465"/>
    <lineage>
        <taxon>Bacteria</taxon>
        <taxon>Pseudomonadati</taxon>
        <taxon>Bacteroidota</taxon>
        <taxon>Cytophagia</taxon>
        <taxon>Cytophagales</taxon>
        <taxon>Fulvivirgaceae</taxon>
        <taxon>Fulvivirga</taxon>
    </lineage>
</organism>
<keyword evidence="1" id="KW-1133">Transmembrane helix</keyword>
<dbReference type="FunFam" id="2.70.70.10:FF:000006">
    <property type="entry name" value="M23 family peptidase"/>
    <property type="match status" value="1"/>
</dbReference>
<dbReference type="AlphaFoldDB" id="A0A9X1L3B8"/>
<dbReference type="Pfam" id="PF01551">
    <property type="entry name" value="Peptidase_M23"/>
    <property type="match status" value="1"/>
</dbReference>
<dbReference type="RefSeq" id="WP_225700002.1">
    <property type="nucleotide sequence ID" value="NZ_JAIXNE010000010.1"/>
</dbReference>
<dbReference type="GO" id="GO:0004222">
    <property type="term" value="F:metalloendopeptidase activity"/>
    <property type="evidence" value="ECO:0007669"/>
    <property type="project" value="TreeGrafter"/>
</dbReference>
<comment type="caution">
    <text evidence="3">The sequence shown here is derived from an EMBL/GenBank/DDBJ whole genome shotgun (WGS) entry which is preliminary data.</text>
</comment>
<dbReference type="SUPFAM" id="SSF51261">
    <property type="entry name" value="Duplicated hybrid motif"/>
    <property type="match status" value="1"/>
</dbReference>
<dbReference type="Proteomes" id="UP001139409">
    <property type="component" value="Unassembled WGS sequence"/>
</dbReference>
<keyword evidence="1" id="KW-0472">Membrane</keyword>
<dbReference type="PANTHER" id="PTHR21666">
    <property type="entry name" value="PEPTIDASE-RELATED"/>
    <property type="match status" value="1"/>
</dbReference>
<evidence type="ECO:0000259" key="2">
    <source>
        <dbReference type="Pfam" id="PF01551"/>
    </source>
</evidence>
<dbReference type="EMBL" id="JAIXNE010000010">
    <property type="protein sequence ID" value="MCA6079141.1"/>
    <property type="molecule type" value="Genomic_DNA"/>
</dbReference>
<reference evidence="3" key="1">
    <citation type="submission" date="2021-09" db="EMBL/GenBank/DDBJ databases">
        <title>Fulvivirga sp. isolated from coastal sediment.</title>
        <authorList>
            <person name="Yu H."/>
        </authorList>
    </citation>
    <scope>NUCLEOTIDE SEQUENCE</scope>
    <source>
        <strain evidence="3">1062</strain>
    </source>
</reference>
<dbReference type="PANTHER" id="PTHR21666:SF286">
    <property type="entry name" value="LIPOPROTEIN NLPD"/>
    <property type="match status" value="1"/>
</dbReference>
<evidence type="ECO:0000313" key="4">
    <source>
        <dbReference type="Proteomes" id="UP001139409"/>
    </source>
</evidence>
<dbReference type="InterPro" id="IPR016047">
    <property type="entry name" value="M23ase_b-sheet_dom"/>
</dbReference>
<gene>
    <name evidence="3" type="ORF">LDX50_29990</name>
</gene>
<dbReference type="InterPro" id="IPR050570">
    <property type="entry name" value="Cell_wall_metabolism_enzyme"/>
</dbReference>
<dbReference type="Gene3D" id="2.70.70.10">
    <property type="entry name" value="Glucose Permease (Domain IIA)"/>
    <property type="match status" value="1"/>
</dbReference>
<keyword evidence="1" id="KW-0812">Transmembrane</keyword>
<accession>A0A9X1L3B8</accession>
<dbReference type="CDD" id="cd12797">
    <property type="entry name" value="M23_peptidase"/>
    <property type="match status" value="1"/>
</dbReference>
<dbReference type="InterPro" id="IPR011055">
    <property type="entry name" value="Dup_hybrid_motif"/>
</dbReference>
<evidence type="ECO:0000256" key="1">
    <source>
        <dbReference type="SAM" id="Phobius"/>
    </source>
</evidence>
<keyword evidence="4" id="KW-1185">Reference proteome</keyword>
<feature type="transmembrane region" description="Helical" evidence="1">
    <location>
        <begin position="25"/>
        <end position="47"/>
    </location>
</feature>
<protein>
    <submittedName>
        <fullName evidence="3">M23 family metallopeptidase</fullName>
    </submittedName>
</protein>
<proteinExistence type="predicted"/>
<feature type="domain" description="M23ase beta-sheet core" evidence="2">
    <location>
        <begin position="203"/>
        <end position="297"/>
    </location>
</feature>
<name>A0A9X1L3B8_9BACT</name>
<evidence type="ECO:0000313" key="3">
    <source>
        <dbReference type="EMBL" id="MCA6079141.1"/>
    </source>
</evidence>